<keyword evidence="5" id="KW-1185">Reference proteome</keyword>
<gene>
    <name evidence="4" type="ORF">SAMN05421767_10356</name>
</gene>
<feature type="compositionally biased region" description="Low complexity" evidence="1">
    <location>
        <begin position="131"/>
        <end position="148"/>
    </location>
</feature>
<keyword evidence="2" id="KW-0812">Transmembrane</keyword>
<keyword evidence="2" id="KW-1133">Transmembrane helix</keyword>
<dbReference type="Pfam" id="PF01476">
    <property type="entry name" value="LysM"/>
    <property type="match status" value="1"/>
</dbReference>
<evidence type="ECO:0000256" key="1">
    <source>
        <dbReference type="SAM" id="MobiDB-lite"/>
    </source>
</evidence>
<feature type="compositionally biased region" description="Low complexity" evidence="1">
    <location>
        <begin position="110"/>
        <end position="122"/>
    </location>
</feature>
<evidence type="ECO:0000259" key="3">
    <source>
        <dbReference type="PROSITE" id="PS51782"/>
    </source>
</evidence>
<feature type="compositionally biased region" description="Basic and acidic residues" evidence="1">
    <location>
        <begin position="1"/>
        <end position="12"/>
    </location>
</feature>
<evidence type="ECO:0000256" key="2">
    <source>
        <dbReference type="SAM" id="Phobius"/>
    </source>
</evidence>
<dbReference type="STRING" id="137733.SAMN05421767_10356"/>
<feature type="compositionally biased region" description="Polar residues" evidence="1">
    <location>
        <begin position="149"/>
        <end position="158"/>
    </location>
</feature>
<keyword evidence="2" id="KW-0472">Membrane</keyword>
<reference evidence="4 5" key="1">
    <citation type="submission" date="2016-10" db="EMBL/GenBank/DDBJ databases">
        <authorList>
            <person name="de Groot N.N."/>
        </authorList>
    </citation>
    <scope>NUCLEOTIDE SEQUENCE [LARGE SCALE GENOMIC DNA]</scope>
    <source>
        <strain evidence="4 5">DSM 15827</strain>
    </source>
</reference>
<name>A0A1H9HTG9_9LACT</name>
<dbReference type="SMART" id="SM00257">
    <property type="entry name" value="LysM"/>
    <property type="match status" value="1"/>
</dbReference>
<dbReference type="Proteomes" id="UP000198556">
    <property type="component" value="Unassembled WGS sequence"/>
</dbReference>
<feature type="domain" description="LysM" evidence="3">
    <location>
        <begin position="159"/>
        <end position="202"/>
    </location>
</feature>
<dbReference type="CDD" id="cd00118">
    <property type="entry name" value="LysM"/>
    <property type="match status" value="1"/>
</dbReference>
<evidence type="ECO:0000313" key="4">
    <source>
        <dbReference type="EMBL" id="SEQ65552.1"/>
    </source>
</evidence>
<protein>
    <submittedName>
        <fullName evidence="4">LysM repeat-containing protein</fullName>
    </submittedName>
</protein>
<dbReference type="RefSeq" id="WP_089745864.1">
    <property type="nucleotide sequence ID" value="NZ_FOGF01000003.1"/>
</dbReference>
<dbReference type="EMBL" id="FOGF01000003">
    <property type="protein sequence ID" value="SEQ65552.1"/>
    <property type="molecule type" value="Genomic_DNA"/>
</dbReference>
<feature type="transmembrane region" description="Helical" evidence="2">
    <location>
        <begin position="48"/>
        <end position="68"/>
    </location>
</feature>
<accession>A0A1H9HTG9</accession>
<feature type="region of interest" description="Disordered" evidence="1">
    <location>
        <begin position="1"/>
        <end position="21"/>
    </location>
</feature>
<dbReference type="InterPro" id="IPR018392">
    <property type="entry name" value="LysM"/>
</dbReference>
<dbReference type="OrthoDB" id="2152150at2"/>
<dbReference type="PROSITE" id="PS51782">
    <property type="entry name" value="LYSM"/>
    <property type="match status" value="1"/>
</dbReference>
<organism evidence="4 5">
    <name type="scientific">Granulicatella balaenopterae</name>
    <dbReference type="NCBI Taxonomy" id="137733"/>
    <lineage>
        <taxon>Bacteria</taxon>
        <taxon>Bacillati</taxon>
        <taxon>Bacillota</taxon>
        <taxon>Bacilli</taxon>
        <taxon>Lactobacillales</taxon>
        <taxon>Carnobacteriaceae</taxon>
        <taxon>Granulicatella</taxon>
    </lineage>
</organism>
<evidence type="ECO:0000313" key="5">
    <source>
        <dbReference type="Proteomes" id="UP000198556"/>
    </source>
</evidence>
<proteinExistence type="predicted"/>
<dbReference type="SUPFAM" id="SSF54106">
    <property type="entry name" value="LysM domain"/>
    <property type="match status" value="1"/>
</dbReference>
<dbReference type="Gene3D" id="3.10.350.10">
    <property type="entry name" value="LysM domain"/>
    <property type="match status" value="1"/>
</dbReference>
<feature type="region of interest" description="Disordered" evidence="1">
    <location>
        <begin position="110"/>
        <end position="158"/>
    </location>
</feature>
<dbReference type="InterPro" id="IPR036779">
    <property type="entry name" value="LysM_dom_sf"/>
</dbReference>
<sequence length="205" mass="22828">MRDKQIKKETNEKQPWSHKFGEEENLKNRQFSRVARNQKKSVAPLSNVLMIIMLIVVVVPIIFMIWFYNHTKQPTIEPRTAESIMYSRSIAESESMSIIESESLASSLASSSSAAENSSQEESSSKEESSQVESSSTQESSVVESSSEPTKPTNDGNYQIYTVKAGDNLYRIALNHGMDLATLKQINGLASDEISVGMELKVAQQ</sequence>
<dbReference type="AlphaFoldDB" id="A0A1H9HTG9"/>